<dbReference type="Pfam" id="PF05138">
    <property type="entry name" value="PaaA_PaaC"/>
    <property type="match status" value="1"/>
</dbReference>
<sequence>MSAALAGAAPAAAEEERAARFEELLGEGGTVEPRDWMPDGYRRMLLRQIAQHAHSEIIGMQPEGAWLTRAPSLHRKSVLIAKVQDEAGHGLYLYSAAETLGVDRAELLDALHQGKQRYAATFNHPALTWADTAAIAWLTDGAAVINQAPLCRTSYGPYARAMLRVCQEEAFHVRQGYDMMRALCEGTPEQRQMAQDAVDRWWLPAVALMFGPPDTVAGGADERTAALGAAVSRRAIAWGIKHHTNDELRQRFVDQCVPQTERLGLTLPDPNIRWNEERGHYDFGPIDWEVYRGALGDDSACARQRLAHRRAAHEDGAWVREAAAAHAAREQARTAGDARTPETAPDAAHTTEPAT</sequence>
<name>A0AB39LH68_9ACTN</name>
<dbReference type="RefSeq" id="WP_369154157.1">
    <property type="nucleotide sequence ID" value="NZ_CP163429.1"/>
</dbReference>
<dbReference type="NCBIfam" id="TIGR02156">
    <property type="entry name" value="PA_CoA_Oxy1"/>
    <property type="match status" value="1"/>
</dbReference>
<dbReference type="GO" id="GO:0097266">
    <property type="term" value="F:phenylacetyl-CoA 1,2-epoxidase activity"/>
    <property type="evidence" value="ECO:0007669"/>
    <property type="project" value="InterPro"/>
</dbReference>
<feature type="region of interest" description="Disordered" evidence="1">
    <location>
        <begin position="322"/>
        <end position="355"/>
    </location>
</feature>
<dbReference type="GO" id="GO:0010124">
    <property type="term" value="P:phenylacetate catabolic process"/>
    <property type="evidence" value="ECO:0007669"/>
    <property type="project" value="InterPro"/>
</dbReference>
<organism evidence="2">
    <name type="scientific">Streptomyces sp. R02</name>
    <dbReference type="NCBI Taxonomy" id="3238623"/>
    <lineage>
        <taxon>Bacteria</taxon>
        <taxon>Bacillati</taxon>
        <taxon>Actinomycetota</taxon>
        <taxon>Actinomycetes</taxon>
        <taxon>Kitasatosporales</taxon>
        <taxon>Streptomycetaceae</taxon>
        <taxon>Streptomyces</taxon>
    </lineage>
</organism>
<dbReference type="InterPro" id="IPR011881">
    <property type="entry name" value="PaaA"/>
</dbReference>
<dbReference type="SUPFAM" id="SSF47240">
    <property type="entry name" value="Ferritin-like"/>
    <property type="match status" value="1"/>
</dbReference>
<proteinExistence type="predicted"/>
<gene>
    <name evidence="2" type="primary">paaA</name>
    <name evidence="2" type="ORF">AB5J57_01515</name>
</gene>
<evidence type="ECO:0000256" key="1">
    <source>
        <dbReference type="SAM" id="MobiDB-lite"/>
    </source>
</evidence>
<dbReference type="PANTHER" id="PTHR30458">
    <property type="entry name" value="PHENYLACETIC ACID DEGRADATION PROTEIN PAA"/>
    <property type="match status" value="1"/>
</dbReference>
<accession>A0AB39LH68</accession>
<dbReference type="PANTHER" id="PTHR30458:SF2">
    <property type="entry name" value="1,2-PHENYLACETYL-COA EPOXIDASE, SUBUNIT A"/>
    <property type="match status" value="1"/>
</dbReference>
<dbReference type="InterPro" id="IPR012347">
    <property type="entry name" value="Ferritin-like"/>
</dbReference>
<evidence type="ECO:0000313" key="2">
    <source>
        <dbReference type="EMBL" id="XDP92267.1"/>
    </source>
</evidence>
<dbReference type="InterPro" id="IPR007814">
    <property type="entry name" value="PaaA_PaaC"/>
</dbReference>
<dbReference type="Gene3D" id="1.20.1260.10">
    <property type="match status" value="1"/>
</dbReference>
<dbReference type="AlphaFoldDB" id="A0AB39LH68"/>
<dbReference type="InterPro" id="IPR009078">
    <property type="entry name" value="Ferritin-like_SF"/>
</dbReference>
<reference evidence="2" key="1">
    <citation type="submission" date="2024-07" db="EMBL/GenBank/DDBJ databases">
        <authorList>
            <person name="Yu S.T."/>
        </authorList>
    </citation>
    <scope>NUCLEOTIDE SEQUENCE</scope>
    <source>
        <strain evidence="2">R02</strain>
    </source>
</reference>
<dbReference type="GO" id="GO:0005829">
    <property type="term" value="C:cytosol"/>
    <property type="evidence" value="ECO:0007669"/>
    <property type="project" value="TreeGrafter"/>
</dbReference>
<protein>
    <submittedName>
        <fullName evidence="2">1,2-phenylacetyl-CoA epoxidase subunit PaaA</fullName>
    </submittedName>
</protein>
<dbReference type="EMBL" id="CP163429">
    <property type="protein sequence ID" value="XDP92267.1"/>
    <property type="molecule type" value="Genomic_DNA"/>
</dbReference>
<dbReference type="InterPro" id="IPR052703">
    <property type="entry name" value="Aromatic_CoA_ox/epox"/>
</dbReference>